<proteinExistence type="predicted"/>
<evidence type="ECO:0000313" key="4">
    <source>
        <dbReference type="Proteomes" id="UP001324115"/>
    </source>
</evidence>
<dbReference type="AlphaFoldDB" id="A0AAN7ILN6"/>
<keyword evidence="2" id="KW-0732">Signal</keyword>
<organism evidence="3 4">
    <name type="scientific">Quercus rubra</name>
    <name type="common">Northern red oak</name>
    <name type="synonym">Quercus borealis</name>
    <dbReference type="NCBI Taxonomy" id="3512"/>
    <lineage>
        <taxon>Eukaryota</taxon>
        <taxon>Viridiplantae</taxon>
        <taxon>Streptophyta</taxon>
        <taxon>Embryophyta</taxon>
        <taxon>Tracheophyta</taxon>
        <taxon>Spermatophyta</taxon>
        <taxon>Magnoliopsida</taxon>
        <taxon>eudicotyledons</taxon>
        <taxon>Gunneridae</taxon>
        <taxon>Pentapetalae</taxon>
        <taxon>rosids</taxon>
        <taxon>fabids</taxon>
        <taxon>Fagales</taxon>
        <taxon>Fagaceae</taxon>
        <taxon>Quercus</taxon>
    </lineage>
</organism>
<keyword evidence="4" id="KW-1185">Reference proteome</keyword>
<evidence type="ECO:0000256" key="2">
    <source>
        <dbReference type="SAM" id="SignalP"/>
    </source>
</evidence>
<name>A0AAN7ILN6_QUERU</name>
<dbReference type="PANTHER" id="PTHR35495">
    <property type="entry name" value="OS06G0679600 PROTEIN"/>
    <property type="match status" value="1"/>
</dbReference>
<feature type="signal peptide" evidence="2">
    <location>
        <begin position="1"/>
        <end position="22"/>
    </location>
</feature>
<evidence type="ECO:0000256" key="1">
    <source>
        <dbReference type="SAM" id="MobiDB-lite"/>
    </source>
</evidence>
<reference evidence="3 4" key="1">
    <citation type="journal article" date="2023" name="G3 (Bethesda)">
        <title>A haplotype-resolved chromosome-scale genome for Quercus rubra L. provides insights into the genetics of adaptive traits for red oak species.</title>
        <authorList>
            <person name="Kapoor B."/>
            <person name="Jenkins J."/>
            <person name="Schmutz J."/>
            <person name="Zhebentyayeva T."/>
            <person name="Kuelheim C."/>
            <person name="Coggeshall M."/>
            <person name="Heim C."/>
            <person name="Lasky J.R."/>
            <person name="Leites L."/>
            <person name="Islam-Faridi N."/>
            <person name="Romero-Severson J."/>
            <person name="DeLeo V.L."/>
            <person name="Lucas S.M."/>
            <person name="Lazic D."/>
            <person name="Gailing O."/>
            <person name="Carlson J."/>
            <person name="Staton M."/>
        </authorList>
    </citation>
    <scope>NUCLEOTIDE SEQUENCE [LARGE SCALE GENOMIC DNA]</scope>
    <source>
        <strain evidence="3">Pseudo-F2</strain>
    </source>
</reference>
<dbReference type="EMBL" id="JAXUIC010000008">
    <property type="protein sequence ID" value="KAK4577282.1"/>
    <property type="molecule type" value="Genomic_DNA"/>
</dbReference>
<accession>A0AAN7ILN6</accession>
<gene>
    <name evidence="3" type="ORF">RGQ29_027701</name>
</gene>
<feature type="chain" id="PRO_5042986421" evidence="2">
    <location>
        <begin position="23"/>
        <end position="171"/>
    </location>
</feature>
<sequence length="171" mass="18646">MPHSLSFSQTLIFLSLYLSSSSFTMNRRIRASTKPFSSSSPTRSEPFHKYLKPGALAQIRDSRISAHRTHRVNSLYLLSSSSSSSSSISLHRTTPPSSPPSSNAAAHQTPVNAFTDGIPCFSGRIYGPRCPQRKKLVAAKSVLFLNPIPNSVQDSPDSVIDSFSNDILLAH</sequence>
<feature type="compositionally biased region" description="Low complexity" evidence="1">
    <location>
        <begin position="80"/>
        <end position="90"/>
    </location>
</feature>
<protein>
    <submittedName>
        <fullName evidence="3">Uncharacterized protein</fullName>
    </submittedName>
</protein>
<evidence type="ECO:0000313" key="3">
    <source>
        <dbReference type="EMBL" id="KAK4577282.1"/>
    </source>
</evidence>
<comment type="caution">
    <text evidence="3">The sequence shown here is derived from an EMBL/GenBank/DDBJ whole genome shotgun (WGS) entry which is preliminary data.</text>
</comment>
<feature type="region of interest" description="Disordered" evidence="1">
    <location>
        <begin position="80"/>
        <end position="107"/>
    </location>
</feature>
<dbReference type="PANTHER" id="PTHR35495:SF10">
    <property type="entry name" value="PEPTIDASE S26 DOMAIN-CONTAINING PROTEIN"/>
    <property type="match status" value="1"/>
</dbReference>
<dbReference type="Proteomes" id="UP001324115">
    <property type="component" value="Unassembled WGS sequence"/>
</dbReference>